<organism evidence="1 2">
    <name type="scientific">Choristoneura fumiferana</name>
    <name type="common">Spruce budworm moth</name>
    <name type="synonym">Archips fumiferana</name>
    <dbReference type="NCBI Taxonomy" id="7141"/>
    <lineage>
        <taxon>Eukaryota</taxon>
        <taxon>Metazoa</taxon>
        <taxon>Ecdysozoa</taxon>
        <taxon>Arthropoda</taxon>
        <taxon>Hexapoda</taxon>
        <taxon>Insecta</taxon>
        <taxon>Pterygota</taxon>
        <taxon>Neoptera</taxon>
        <taxon>Endopterygota</taxon>
        <taxon>Lepidoptera</taxon>
        <taxon>Glossata</taxon>
        <taxon>Ditrysia</taxon>
        <taxon>Tortricoidea</taxon>
        <taxon>Tortricidae</taxon>
        <taxon>Tortricinae</taxon>
        <taxon>Choristoneura</taxon>
    </lineage>
</organism>
<keyword evidence="2" id="KW-1185">Reference proteome</keyword>
<dbReference type="Proteomes" id="UP001064048">
    <property type="component" value="Chromosome Z"/>
</dbReference>
<name>A0ACC0JZK3_CHOFU</name>
<comment type="caution">
    <text evidence="1">The sequence shown here is derived from an EMBL/GenBank/DDBJ whole genome shotgun (WGS) entry which is preliminary data.</text>
</comment>
<protein>
    <submittedName>
        <fullName evidence="1">Uncharacterized protein</fullName>
    </submittedName>
</protein>
<gene>
    <name evidence="1" type="ORF">MSG28_000027</name>
</gene>
<reference evidence="1 2" key="1">
    <citation type="journal article" date="2022" name="Genome Biol. Evol.">
        <title>The Spruce Budworm Genome: Reconstructing the Evolutionary History of Antifreeze Proteins.</title>
        <authorList>
            <person name="Beliveau C."/>
            <person name="Gagne P."/>
            <person name="Picq S."/>
            <person name="Vernygora O."/>
            <person name="Keeling C.I."/>
            <person name="Pinkney K."/>
            <person name="Doucet D."/>
            <person name="Wen F."/>
            <person name="Johnston J.S."/>
            <person name="Maaroufi H."/>
            <person name="Boyle B."/>
            <person name="Laroche J."/>
            <person name="Dewar K."/>
            <person name="Juretic N."/>
            <person name="Blackburn G."/>
            <person name="Nisole A."/>
            <person name="Brunet B."/>
            <person name="Brandao M."/>
            <person name="Lumley L."/>
            <person name="Duan J."/>
            <person name="Quan G."/>
            <person name="Lucarotti C.J."/>
            <person name="Roe A.D."/>
            <person name="Sperling F.A.H."/>
            <person name="Levesque R.C."/>
            <person name="Cusson M."/>
        </authorList>
    </citation>
    <scope>NUCLEOTIDE SEQUENCE [LARGE SCALE GENOMIC DNA]</scope>
    <source>
        <strain evidence="1">Glfc:IPQL:Cfum</strain>
    </source>
</reference>
<sequence>MVLNAAVQMISPSSSEQRDSAAAATRELRAAQVCRCQFRRVVARAERRRAVRVLQQPLSRVAPKTKGYGLAETCRARLDLRQAEELKQNILKFKSDTSMLQERSLWATQQQLQKIYQKVLVLDLDYALDKKVEQDLWNVGFKQQIEALQNISKDRKNPLRSEGQAMLSWVLQAAAGFYLCLLHQICTAFKLDLPFRRRASLLGWVEGWSPGAAAAGARLPPPAAAATSASTVWCTSGTCRGTGSSQGHALVVSTHSGQPYNQLGLLARRRGRRLGALYWHVRAVLVRSPFPPAPNNLLRTLQQHAGHVVRDPPVLPGMRRASPPPAPPAPRLDSHSHVTELMRALYMIHTLENLEFASTLVHSLNSSLTSLVATDCFESMTLIKMVCVIIWLVHSSTEEQTASEGSLSGAEATAAALSQTLAAGALLALLLPAHAAETPPARALPALKVFLQWLVLYPQLLRSAPFVGRPQLWHALAHTLNKLKGDSDDKYDTVPLPEDEELHGFQPLEESFKDLKFLNHATWDTYGRRVPDVDEENEGDEEVAPPSVVSPASLGDEPELAAGVRARRLVALGKQLADLRPQQFGYTTEDGVVTFAALCVGGHELSLALAELQASATPHGRDSEQDSEDDAPLPPPIVISEADFREKAWMKGPSTHVDKGEVNPPSPNDGSVSPVTVIASRLEQWISKFNTFRDQMESDRSEIAEFCKDWNCLKTVMTASDKAVDEISVRVDNPEKQLCDLMAKHNRNLNDVTSMSVRFESIEKRLDNIEIWFDSNIDREDQVRDLQSTVEKLKAVLNYKEQGSLLHDIEISGIQECANENTAHRKARCVREKRVGILKPQGSLERAREERALATTDDQLYDASEDCAVGGDRREIRRPRVNIAMAAILRKQEESCKQVKFRTPPPTLDTSEADTTQRVDSTIDRPKVKQQKSLADIPVGRKTGGILALKDKSGYPHLVNNASEVTIKKPEELPQRDPKVIQPPSHTAKRDGPQAKWHQPYEIRPNHRNYGLNNAGIRYKPNYEAPATATSQNQSIRLPVVNPKEIDVRSAALQRQSGRNDYPQRPNYPVGGDKKSFMDDLPPRFANQRWNQEQDNKFRDDFRTKQLNANMFSTPPPNWLNTMPMQLPQQLPMQSQLMRPQVPPQLSMPPPPLPDSYSPQSWWNRPPYNAPPTRADAITSQTMAAMQQIYNSQLSSNVLMNMTSHGQLPMPSSESGFVRQSPIGQLPPRHISPPNFSPYPVPALPYPNVYDYPQYQSRDYLGETRYPAQPAQEVGLDLTIRKPTPDFVPFHARRMEEGALERAMDEALNASPLNQSPKSDEHEEAESPAEDPGTYSLFSAAPGACDWGPMAQGQQGRGNANV</sequence>
<dbReference type="EMBL" id="CM046131">
    <property type="protein sequence ID" value="KAI8429383.1"/>
    <property type="molecule type" value="Genomic_DNA"/>
</dbReference>
<evidence type="ECO:0000313" key="1">
    <source>
        <dbReference type="EMBL" id="KAI8429383.1"/>
    </source>
</evidence>
<evidence type="ECO:0000313" key="2">
    <source>
        <dbReference type="Proteomes" id="UP001064048"/>
    </source>
</evidence>
<proteinExistence type="predicted"/>
<accession>A0ACC0JZK3</accession>